<comment type="caution">
    <text evidence="6">The sequence shown here is derived from an EMBL/GenBank/DDBJ whole genome shotgun (WGS) entry which is preliminary data.</text>
</comment>
<dbReference type="PANTHER" id="PTHR14413:SF16">
    <property type="entry name" value="LARGE RIBOSOMAL SUBUNIT PROTEIN BL17M"/>
    <property type="match status" value="1"/>
</dbReference>
<evidence type="ECO:0000313" key="6">
    <source>
        <dbReference type="EMBL" id="PIR45864.1"/>
    </source>
</evidence>
<dbReference type="Pfam" id="PF01196">
    <property type="entry name" value="Ribosomal_L17"/>
    <property type="match status" value="1"/>
</dbReference>
<evidence type="ECO:0000256" key="2">
    <source>
        <dbReference type="ARBA" id="ARBA00022980"/>
    </source>
</evidence>
<evidence type="ECO:0000256" key="5">
    <source>
        <dbReference type="RuleBase" id="RU000660"/>
    </source>
</evidence>
<dbReference type="InterPro" id="IPR036373">
    <property type="entry name" value="Ribosomal_bL17_sf"/>
</dbReference>
<protein>
    <recommendedName>
        <fullName evidence="4">Large ribosomal subunit protein bL17</fullName>
    </recommendedName>
</protein>
<dbReference type="NCBIfam" id="TIGR00059">
    <property type="entry name" value="L17"/>
    <property type="match status" value="1"/>
</dbReference>
<comment type="similarity">
    <text evidence="1 4 5">Belongs to the bacterial ribosomal protein bL17 family.</text>
</comment>
<organism evidence="6 7">
    <name type="scientific">Candidatus Vogelbacteria bacterium CG10_big_fil_rev_8_21_14_0_10_49_38</name>
    <dbReference type="NCBI Taxonomy" id="1975043"/>
    <lineage>
        <taxon>Bacteria</taxon>
        <taxon>Candidatus Vogeliibacteriota</taxon>
    </lineage>
</organism>
<dbReference type="Proteomes" id="UP000230431">
    <property type="component" value="Unassembled WGS sequence"/>
</dbReference>
<accession>A0A2H0RIK9</accession>
<name>A0A2H0RIK9_9BACT</name>
<dbReference type="InterPro" id="IPR047859">
    <property type="entry name" value="Ribosomal_bL17_CS"/>
</dbReference>
<evidence type="ECO:0000256" key="4">
    <source>
        <dbReference type="HAMAP-Rule" id="MF_01368"/>
    </source>
</evidence>
<dbReference type="PROSITE" id="PS01167">
    <property type="entry name" value="RIBOSOMAL_L17"/>
    <property type="match status" value="1"/>
</dbReference>
<dbReference type="InterPro" id="IPR000456">
    <property type="entry name" value="Ribosomal_bL17"/>
</dbReference>
<sequence length="117" mass="13407">MRHQKSGRKFSRVKKVRVALVRSLARSLIIKERITTTESKAKEIRPYVEKLVTKAKIDTLNNRRLVIENFGQDKTVLVKLFGELGPRFQTRPGGYLRIAKLGRRVSDGSPMAIIEFV</sequence>
<dbReference type="SUPFAM" id="SSF64263">
    <property type="entry name" value="Prokaryotic ribosomal protein L17"/>
    <property type="match status" value="1"/>
</dbReference>
<comment type="subunit">
    <text evidence="4">Part of the 50S ribosomal subunit. Contacts protein L32.</text>
</comment>
<dbReference type="GO" id="GO:0022625">
    <property type="term" value="C:cytosolic large ribosomal subunit"/>
    <property type="evidence" value="ECO:0007669"/>
    <property type="project" value="TreeGrafter"/>
</dbReference>
<dbReference type="HAMAP" id="MF_01368">
    <property type="entry name" value="Ribosomal_bL17"/>
    <property type="match status" value="1"/>
</dbReference>
<evidence type="ECO:0000256" key="1">
    <source>
        <dbReference type="ARBA" id="ARBA00008777"/>
    </source>
</evidence>
<keyword evidence="2 4" id="KW-0689">Ribosomal protein</keyword>
<gene>
    <name evidence="4" type="primary">rplQ</name>
    <name evidence="6" type="ORF">COV08_02755</name>
</gene>
<dbReference type="GO" id="GO:0006412">
    <property type="term" value="P:translation"/>
    <property type="evidence" value="ECO:0007669"/>
    <property type="project" value="UniProtKB-UniRule"/>
</dbReference>
<evidence type="ECO:0000313" key="7">
    <source>
        <dbReference type="Proteomes" id="UP000230431"/>
    </source>
</evidence>
<dbReference type="AlphaFoldDB" id="A0A2H0RIK9"/>
<dbReference type="Gene3D" id="3.90.1030.10">
    <property type="entry name" value="Ribosomal protein L17"/>
    <property type="match status" value="1"/>
</dbReference>
<evidence type="ECO:0000256" key="3">
    <source>
        <dbReference type="ARBA" id="ARBA00023274"/>
    </source>
</evidence>
<proteinExistence type="inferred from homology"/>
<reference evidence="6 7" key="1">
    <citation type="submission" date="2017-09" db="EMBL/GenBank/DDBJ databases">
        <title>Depth-based differentiation of microbial function through sediment-hosted aquifers and enrichment of novel symbionts in the deep terrestrial subsurface.</title>
        <authorList>
            <person name="Probst A.J."/>
            <person name="Ladd B."/>
            <person name="Jarett J.K."/>
            <person name="Geller-Mcgrath D.E."/>
            <person name="Sieber C.M."/>
            <person name="Emerson J.B."/>
            <person name="Anantharaman K."/>
            <person name="Thomas B.C."/>
            <person name="Malmstrom R."/>
            <person name="Stieglmeier M."/>
            <person name="Klingl A."/>
            <person name="Woyke T."/>
            <person name="Ryan C.M."/>
            <person name="Banfield J.F."/>
        </authorList>
    </citation>
    <scope>NUCLEOTIDE SEQUENCE [LARGE SCALE GENOMIC DNA]</scope>
    <source>
        <strain evidence="6">CG10_big_fil_rev_8_21_14_0_10_49_38</strain>
    </source>
</reference>
<keyword evidence="3 4" id="KW-0687">Ribonucleoprotein</keyword>
<dbReference type="EMBL" id="PCYK01000022">
    <property type="protein sequence ID" value="PIR45864.1"/>
    <property type="molecule type" value="Genomic_DNA"/>
</dbReference>
<dbReference type="GO" id="GO:0003735">
    <property type="term" value="F:structural constituent of ribosome"/>
    <property type="evidence" value="ECO:0007669"/>
    <property type="project" value="InterPro"/>
</dbReference>
<dbReference type="PANTHER" id="PTHR14413">
    <property type="entry name" value="RIBOSOMAL PROTEIN L17"/>
    <property type="match status" value="1"/>
</dbReference>